<dbReference type="SUPFAM" id="SSF53448">
    <property type="entry name" value="Nucleotide-diphospho-sugar transferases"/>
    <property type="match status" value="1"/>
</dbReference>
<dbReference type="Gene3D" id="3.90.550.10">
    <property type="entry name" value="Spore Coat Polysaccharide Biosynthesis Protein SpsA, Chain A"/>
    <property type="match status" value="1"/>
</dbReference>
<dbReference type="InterPro" id="IPR029044">
    <property type="entry name" value="Nucleotide-diphossugar_trans"/>
</dbReference>
<name>A0A117I8S7_MYCCR</name>
<dbReference type="AlphaFoldDB" id="A0A117I8S7"/>
<keyword evidence="2" id="KW-1185">Reference proteome</keyword>
<protein>
    <submittedName>
        <fullName evidence="1">dTDP-Rha:a-D-GlcNAc-diphosphoryl polyprenol, a-3-L-rhamnosyl transferase</fullName>
    </submittedName>
</protein>
<gene>
    <name evidence="1" type="ORF">RMCC_0673</name>
</gene>
<dbReference type="PANTHER" id="PTHR43179">
    <property type="entry name" value="RHAMNOSYLTRANSFERASE WBBL"/>
    <property type="match status" value="1"/>
</dbReference>
<sequence length="277" mass="29756">MAIVVGYRSEAVIGECLAALLTVPGLRVFVWDNSPDAATRAEIEKVGGGRVTVLSDGTNHGFGGGVNRAVAGALAVLADDDVSLIVVNPDCVVTPDVVDRLITRVGADDAGMVAPRMRYPDGRVGFAGGPWPSVLKEVAAATRLDDLLPVGLRNKIIAGGGRILGRRNTLADSLVEGVELEVDWVSGFCFAIRSELFTAVGGFDEDYFLYYEDVDLAHRVRARGFRNLVLRDVEALHYESTSTRGVGKSKIYWEGFATYCAKHKSRSAARIARLLTS</sequence>
<comment type="caution">
    <text evidence="1">The sequence shown here is derived from an EMBL/GenBank/DDBJ whole genome shotgun (WGS) entry which is preliminary data.</text>
</comment>
<dbReference type="Pfam" id="PF13641">
    <property type="entry name" value="Glyco_tranf_2_3"/>
    <property type="match status" value="1"/>
</dbReference>
<organism evidence="1 2">
    <name type="scientific">Mycolicibacterium canariasense</name>
    <name type="common">Mycobacterium canariasense</name>
    <dbReference type="NCBI Taxonomy" id="228230"/>
    <lineage>
        <taxon>Bacteria</taxon>
        <taxon>Bacillati</taxon>
        <taxon>Actinomycetota</taxon>
        <taxon>Actinomycetes</taxon>
        <taxon>Mycobacteriales</taxon>
        <taxon>Mycobacteriaceae</taxon>
        <taxon>Mycolicibacterium</taxon>
    </lineage>
</organism>
<evidence type="ECO:0000313" key="2">
    <source>
        <dbReference type="Proteomes" id="UP000069443"/>
    </source>
</evidence>
<dbReference type="Proteomes" id="UP000069443">
    <property type="component" value="Unassembled WGS sequence"/>
</dbReference>
<dbReference type="EMBL" id="BCSY01000021">
    <property type="protein sequence ID" value="GAS93707.1"/>
    <property type="molecule type" value="Genomic_DNA"/>
</dbReference>
<reference evidence="2" key="2">
    <citation type="submission" date="2016-02" db="EMBL/GenBank/DDBJ databases">
        <title>Draft genome sequence of five rapidly growing Mycobacterium species.</title>
        <authorList>
            <person name="Katahira K."/>
            <person name="Gotou Y."/>
            <person name="Iida K."/>
            <person name="Ogura Y."/>
            <person name="Hayashi T."/>
        </authorList>
    </citation>
    <scope>NUCLEOTIDE SEQUENCE [LARGE SCALE GENOMIC DNA]</scope>
    <source>
        <strain evidence="2">JCM15298</strain>
    </source>
</reference>
<proteinExistence type="predicted"/>
<dbReference type="STRING" id="228230.RMCC_0673"/>
<keyword evidence="1" id="KW-0808">Transferase</keyword>
<accession>A0A117I8S7</accession>
<reference evidence="2" key="1">
    <citation type="journal article" date="2016" name="Genome Announc.">
        <title>Draft Genome Sequences of Five Rapidly Growing Mycobacterium Species, M. thermoresistibile, M. fortuitum subsp. acetamidolyticum, M. canariasense, M. brisbanense, and M. novocastrense.</title>
        <authorList>
            <person name="Katahira K."/>
            <person name="Ogura Y."/>
            <person name="Gotoh Y."/>
            <person name="Hayashi T."/>
        </authorList>
    </citation>
    <scope>NUCLEOTIDE SEQUENCE [LARGE SCALE GENOMIC DNA]</scope>
    <source>
        <strain evidence="2">JCM15298</strain>
    </source>
</reference>
<evidence type="ECO:0000313" key="1">
    <source>
        <dbReference type="EMBL" id="GAS93707.1"/>
    </source>
</evidence>
<dbReference type="RefSeq" id="WP_165605267.1">
    <property type="nucleotide sequence ID" value="NZ_BCSY01000021.1"/>
</dbReference>
<dbReference type="PANTHER" id="PTHR43179:SF7">
    <property type="entry name" value="RHAMNOSYLTRANSFERASE WBBL"/>
    <property type="match status" value="1"/>
</dbReference>
<dbReference type="GO" id="GO:0016740">
    <property type="term" value="F:transferase activity"/>
    <property type="evidence" value="ECO:0007669"/>
    <property type="project" value="UniProtKB-KW"/>
</dbReference>